<dbReference type="AlphaFoldDB" id="A0A382BNB7"/>
<organism evidence="1">
    <name type="scientific">marine metagenome</name>
    <dbReference type="NCBI Taxonomy" id="408172"/>
    <lineage>
        <taxon>unclassified sequences</taxon>
        <taxon>metagenomes</taxon>
        <taxon>ecological metagenomes</taxon>
    </lineage>
</organism>
<accession>A0A382BNB7</accession>
<sequence length="387" mass="41871">VAPITRRIGVKQDVAEGVHGITYTKGDGFYRPIVVGIPGFQLQAVFTWLESRQSNLQVALTIVGHRLVAPGYVRHRAVDPQLDPVSDLTGDVDSARVAQASVQQCRRTHLQNLLLITGPTTVQCELDLGAVIVGGSQFIGAREGNRSRCAIGRYSTVPCVGGHASLACSVGNVLGRAEDGLKATIYNRDEASIDRGAMFLIFHGFVPVRYYPLYCGIEYLNADLARKVIEEFAFLINQSPRNVGFAKGSKRVLCCLHMDGKSGAGQPCQRITEQIVAQDPTQARIGDCFGFHKTEAYRYVLTSGAEHESVEAAGQGHIALVEADTSGSNHADDATPGSFEKSLWNGIAHRVVENGHLTGGSVEERQAATVVDLFQVRGHHEDVLVRE</sequence>
<gene>
    <name evidence="1" type="ORF">METZ01_LOCUS168180</name>
</gene>
<protein>
    <submittedName>
        <fullName evidence="1">Uncharacterized protein</fullName>
    </submittedName>
</protein>
<feature type="non-terminal residue" evidence="1">
    <location>
        <position position="387"/>
    </location>
</feature>
<name>A0A382BNB7_9ZZZZ</name>
<evidence type="ECO:0000313" key="1">
    <source>
        <dbReference type="EMBL" id="SVB15326.1"/>
    </source>
</evidence>
<reference evidence="1" key="1">
    <citation type="submission" date="2018-05" db="EMBL/GenBank/DDBJ databases">
        <authorList>
            <person name="Lanie J.A."/>
            <person name="Ng W.-L."/>
            <person name="Kazmierczak K.M."/>
            <person name="Andrzejewski T.M."/>
            <person name="Davidsen T.M."/>
            <person name="Wayne K.J."/>
            <person name="Tettelin H."/>
            <person name="Glass J.I."/>
            <person name="Rusch D."/>
            <person name="Podicherti R."/>
            <person name="Tsui H.-C.T."/>
            <person name="Winkler M.E."/>
        </authorList>
    </citation>
    <scope>NUCLEOTIDE SEQUENCE</scope>
</reference>
<proteinExistence type="predicted"/>
<feature type="non-terminal residue" evidence="1">
    <location>
        <position position="1"/>
    </location>
</feature>
<dbReference type="EMBL" id="UINC01030629">
    <property type="protein sequence ID" value="SVB15326.1"/>
    <property type="molecule type" value="Genomic_DNA"/>
</dbReference>